<evidence type="ECO:0000313" key="3">
    <source>
        <dbReference type="EMBL" id="OAA59835.1"/>
    </source>
</evidence>
<sequence>MASKRLGKAAASRGGAASSSSTPSNRDPPAPFKPAPRGLAVFYDKLSPRHAYVAHVDTAPRSFKRKIFSVPVLMNLAVVLLFAWRVWYVGPYYFLLFQTALGRPNETTLVSRDLSWLQLATVVLRRGATFGLDLVLAIFVWPWPVEFCMGSRHSNPVAWRWAVGFRDREIYVRRSRSWYTVPKGGASATATTASSAGGAPQIDLVNDDEARRLLVAHLRQATSPLLTQQKTGYLTMDGNWDLDWALMVWATHLVDTKELALEAFTTLVLLHHDAYGWLTVDTRALSGASGPSAGGGADDERRRQVFAFRDALAALDKEDLFFRWIEIIQFETSRPGGLGDAERQAAVAKQVRDVFEEQGVDFDALWKETVGTDGLAGM</sequence>
<keyword evidence="2" id="KW-1133">Transmembrane helix</keyword>
<accession>A0A167SQJ1</accession>
<comment type="caution">
    <text evidence="3">The sequence shown here is derived from an EMBL/GenBank/DDBJ whole genome shotgun (WGS) entry which is preliminary data.</text>
</comment>
<keyword evidence="4" id="KW-1185">Reference proteome</keyword>
<feature type="region of interest" description="Disordered" evidence="1">
    <location>
        <begin position="1"/>
        <end position="31"/>
    </location>
</feature>
<feature type="compositionally biased region" description="Low complexity" evidence="1">
    <location>
        <begin position="9"/>
        <end position="21"/>
    </location>
</feature>
<protein>
    <submittedName>
        <fullName evidence="3">Uncharacterized protein</fullName>
    </submittedName>
</protein>
<evidence type="ECO:0000256" key="1">
    <source>
        <dbReference type="SAM" id="MobiDB-lite"/>
    </source>
</evidence>
<name>A0A167SQJ1_9HYPO</name>
<dbReference type="Proteomes" id="UP000076874">
    <property type="component" value="Unassembled WGS sequence"/>
</dbReference>
<dbReference type="EMBL" id="AZHD01000010">
    <property type="protein sequence ID" value="OAA59835.1"/>
    <property type="molecule type" value="Genomic_DNA"/>
</dbReference>
<reference evidence="3 4" key="1">
    <citation type="journal article" date="2016" name="Genome Biol. Evol.">
        <title>Divergent and convergent evolution of fungal pathogenicity.</title>
        <authorList>
            <person name="Shang Y."/>
            <person name="Xiao G."/>
            <person name="Zheng P."/>
            <person name="Cen K."/>
            <person name="Zhan S."/>
            <person name="Wang C."/>
        </authorList>
    </citation>
    <scope>NUCLEOTIDE SEQUENCE [LARGE SCALE GENOMIC DNA]</scope>
    <source>
        <strain evidence="3 4">RCEF 264</strain>
    </source>
</reference>
<keyword evidence="2" id="KW-0812">Transmembrane</keyword>
<dbReference type="STRING" id="1081102.A0A167SQJ1"/>
<proteinExistence type="predicted"/>
<evidence type="ECO:0000313" key="4">
    <source>
        <dbReference type="Proteomes" id="UP000076874"/>
    </source>
</evidence>
<feature type="transmembrane region" description="Helical" evidence="2">
    <location>
        <begin position="67"/>
        <end position="87"/>
    </location>
</feature>
<gene>
    <name evidence="3" type="ORF">SPI_06033</name>
</gene>
<organism evidence="3 4">
    <name type="scientific">Niveomyces insectorum RCEF 264</name>
    <dbReference type="NCBI Taxonomy" id="1081102"/>
    <lineage>
        <taxon>Eukaryota</taxon>
        <taxon>Fungi</taxon>
        <taxon>Dikarya</taxon>
        <taxon>Ascomycota</taxon>
        <taxon>Pezizomycotina</taxon>
        <taxon>Sordariomycetes</taxon>
        <taxon>Hypocreomycetidae</taxon>
        <taxon>Hypocreales</taxon>
        <taxon>Cordycipitaceae</taxon>
        <taxon>Niveomyces</taxon>
    </lineage>
</organism>
<evidence type="ECO:0000256" key="2">
    <source>
        <dbReference type="SAM" id="Phobius"/>
    </source>
</evidence>
<dbReference type="AlphaFoldDB" id="A0A167SQJ1"/>
<dbReference type="OrthoDB" id="5421757at2759"/>
<keyword evidence="2" id="KW-0472">Membrane</keyword>